<dbReference type="InterPro" id="IPR017850">
    <property type="entry name" value="Alkaline_phosphatase_core_sf"/>
</dbReference>
<organism evidence="8 9">
    <name type="scientific">Brumimicrobium oceani</name>
    <dbReference type="NCBI Taxonomy" id="2100725"/>
    <lineage>
        <taxon>Bacteria</taxon>
        <taxon>Pseudomonadati</taxon>
        <taxon>Bacteroidota</taxon>
        <taxon>Flavobacteriia</taxon>
        <taxon>Flavobacteriales</taxon>
        <taxon>Crocinitomicaceae</taxon>
        <taxon>Brumimicrobium</taxon>
    </lineage>
</organism>
<keyword evidence="5 6" id="KW-0472">Membrane</keyword>
<reference evidence="8 9" key="1">
    <citation type="submission" date="2018-05" db="EMBL/GenBank/DDBJ databases">
        <title>Brumimicrobium oceani sp. nov., isolated from coastal sediment.</title>
        <authorList>
            <person name="Kou Y."/>
        </authorList>
    </citation>
    <scope>NUCLEOTIDE SEQUENCE [LARGE SCALE GENOMIC DNA]</scope>
    <source>
        <strain evidence="8 9">C305</strain>
    </source>
</reference>
<feature type="transmembrane region" description="Helical" evidence="6">
    <location>
        <begin position="171"/>
        <end position="189"/>
    </location>
</feature>
<dbReference type="GO" id="GO:0005886">
    <property type="term" value="C:plasma membrane"/>
    <property type="evidence" value="ECO:0007669"/>
    <property type="project" value="UniProtKB-SubCell"/>
</dbReference>
<feature type="transmembrane region" description="Helical" evidence="6">
    <location>
        <begin position="141"/>
        <end position="159"/>
    </location>
</feature>
<keyword evidence="4 6" id="KW-1133">Transmembrane helix</keyword>
<keyword evidence="3 6" id="KW-0812">Transmembrane</keyword>
<dbReference type="PANTHER" id="PTHR47371">
    <property type="entry name" value="LIPOTEICHOIC ACID SYNTHASE"/>
    <property type="match status" value="1"/>
</dbReference>
<evidence type="ECO:0000256" key="4">
    <source>
        <dbReference type="ARBA" id="ARBA00022989"/>
    </source>
</evidence>
<reference evidence="8 9" key="2">
    <citation type="submission" date="2018-05" db="EMBL/GenBank/DDBJ databases">
        <authorList>
            <person name="Lanie J.A."/>
            <person name="Ng W.-L."/>
            <person name="Kazmierczak K.M."/>
            <person name="Andrzejewski T.M."/>
            <person name="Davidsen T.M."/>
            <person name="Wayne K.J."/>
            <person name="Tettelin H."/>
            <person name="Glass J.I."/>
            <person name="Rusch D."/>
            <person name="Podicherti R."/>
            <person name="Tsui H.-C.T."/>
            <person name="Winkler M.E."/>
        </authorList>
    </citation>
    <scope>NUCLEOTIDE SEQUENCE [LARGE SCALE GENOMIC DNA]</scope>
    <source>
        <strain evidence="8 9">C305</strain>
    </source>
</reference>
<dbReference type="SUPFAM" id="SSF53649">
    <property type="entry name" value="Alkaline phosphatase-like"/>
    <property type="match status" value="1"/>
</dbReference>
<dbReference type="InterPro" id="IPR000917">
    <property type="entry name" value="Sulfatase_N"/>
</dbReference>
<dbReference type="Gene3D" id="3.40.720.10">
    <property type="entry name" value="Alkaline Phosphatase, subunit A"/>
    <property type="match status" value="1"/>
</dbReference>
<evidence type="ECO:0000256" key="5">
    <source>
        <dbReference type="ARBA" id="ARBA00023136"/>
    </source>
</evidence>
<keyword evidence="2" id="KW-1003">Cell membrane</keyword>
<dbReference type="CDD" id="cd16015">
    <property type="entry name" value="LTA_synthase"/>
    <property type="match status" value="1"/>
</dbReference>
<evidence type="ECO:0000313" key="8">
    <source>
        <dbReference type="EMBL" id="PWH81263.1"/>
    </source>
</evidence>
<evidence type="ECO:0000256" key="1">
    <source>
        <dbReference type="ARBA" id="ARBA00004651"/>
    </source>
</evidence>
<evidence type="ECO:0000256" key="3">
    <source>
        <dbReference type="ARBA" id="ARBA00022692"/>
    </source>
</evidence>
<feature type="transmembrane region" description="Helical" evidence="6">
    <location>
        <begin position="84"/>
        <end position="103"/>
    </location>
</feature>
<dbReference type="OrthoDB" id="9777768at2"/>
<comment type="caution">
    <text evidence="8">The sequence shown here is derived from an EMBL/GenBank/DDBJ whole genome shotgun (WGS) entry which is preliminary data.</text>
</comment>
<protein>
    <recommendedName>
        <fullName evidence="7">Sulfatase N-terminal domain-containing protein</fullName>
    </recommendedName>
</protein>
<comment type="subcellular location">
    <subcellularLocation>
        <location evidence="1">Cell membrane</location>
        <topology evidence="1">Multi-pass membrane protein</topology>
    </subcellularLocation>
</comment>
<feature type="domain" description="Sulfatase N-terminal" evidence="7">
    <location>
        <begin position="277"/>
        <end position="567"/>
    </location>
</feature>
<dbReference type="PANTHER" id="PTHR47371:SF3">
    <property type="entry name" value="PHOSPHOGLYCEROL TRANSFERASE I"/>
    <property type="match status" value="1"/>
</dbReference>
<evidence type="ECO:0000259" key="7">
    <source>
        <dbReference type="Pfam" id="PF00884"/>
    </source>
</evidence>
<dbReference type="InterPro" id="IPR050448">
    <property type="entry name" value="OpgB/LTA_synthase_biosynth"/>
</dbReference>
<proteinExistence type="predicted"/>
<evidence type="ECO:0000256" key="6">
    <source>
        <dbReference type="SAM" id="Phobius"/>
    </source>
</evidence>
<dbReference type="EMBL" id="QFRJ01000021">
    <property type="protein sequence ID" value="PWH81263.1"/>
    <property type="molecule type" value="Genomic_DNA"/>
</dbReference>
<name>A0A2U2X0G4_9FLAO</name>
<evidence type="ECO:0000256" key="2">
    <source>
        <dbReference type="ARBA" id="ARBA00022475"/>
    </source>
</evidence>
<feature type="transmembrane region" description="Helical" evidence="6">
    <location>
        <begin position="52"/>
        <end position="77"/>
    </location>
</feature>
<accession>A0A2U2X0G4</accession>
<dbReference type="Proteomes" id="UP000245370">
    <property type="component" value="Unassembled WGS sequence"/>
</dbReference>
<dbReference type="RefSeq" id="WP_109360805.1">
    <property type="nucleotide sequence ID" value="NZ_QFRJ01000021.1"/>
</dbReference>
<keyword evidence="9" id="KW-1185">Reference proteome</keyword>
<gene>
    <name evidence="8" type="ORF">DIT68_15835</name>
</gene>
<dbReference type="AlphaFoldDB" id="A0A2U2X0G4"/>
<evidence type="ECO:0000313" key="9">
    <source>
        <dbReference type="Proteomes" id="UP000245370"/>
    </source>
</evidence>
<feature type="transmembrane region" description="Helical" evidence="6">
    <location>
        <begin position="12"/>
        <end position="32"/>
    </location>
</feature>
<dbReference type="Pfam" id="PF00884">
    <property type="entry name" value="Sulfatase"/>
    <property type="match status" value="1"/>
</dbReference>
<sequence length="686" mass="79324">MKMNFAKLKPLVRALIEQGLILFPSILIIRFFDLFLFEKEVFTTNGELLRIFAIILYKELVFLVLYLITVGLLLGLIKLASKPIYWFSTVLSSTFMVFLYLSTSQYYHTSYLLLDHVILFFTLDEILEIASTETGQVTGQFFWYYFSPILLLVLSFVFHKKISGFVFNSKIPKAIFATALIVLGVNFMTKNAFLTEKQKIIVTSKPKHIISSVINHWNEQNDLINLDKKEFFTTVNEFRDFMGWENSANQVDYPFNRKLRKNENHLETYFNEFDKAPNVVMVFCEGLSSTFSGPEAVLESMTPNLDKLYSKSLYWPNTISNTDRTHGVFANALASLPHGKVRGMLNLKSTFPQHLSIPKILVSNGYHSSFSYGGWGYFDNFEPFLKKNYVENIWDKDYLVEQGIYKVKDNGTAFTWGIQDNEMVDLYFELKGTNAKTPFFDIFLNLSLHSPFDIPQEEKYKAIAKERMKNVKDGETLYENYKEVIAAVIYQDEALGSFMEEYEKRPEYENTIFVFVGDHNVNTLPLRSELDSHYVPLAIFSPKLKQAKKFKDIVAHTDIPHSITTLLAPYLNVKEIPEQTSWIGNGLSTNNTLSADQPKFIGRFNGDIIGLIYADTLLMNDQLYKISGPLNITEIKGKERKKYFDHQLRNYKIMNQYVVDNLKLLLPADTLEYPNAKGDFFFPEYD</sequence>